<evidence type="ECO:0000313" key="1">
    <source>
        <dbReference type="EMBL" id="AYV79926.1"/>
    </source>
</evidence>
<sequence length="172" mass="20306">MISINTRNIIVVTSMIVALQLLLNHHYSSSDNIYLRTRINSQNDIIQKYVADNLYRKYLIAIQDINSIDRIEPKINKNSQQKLIRLRKKRNGFSHYIDGRNTDGCDKFRRMILYQRLINMPDDVKQLFELDFLDSSNFISQVLPFIQTDAVCANQNIVNQIDEWWKDTILLV</sequence>
<protein>
    <submittedName>
        <fullName evidence="1">Uncharacterized protein</fullName>
    </submittedName>
</protein>
<accession>A0A3G4ZYC8</accession>
<name>A0A3G4ZYC8_9VIRU</name>
<gene>
    <name evidence="1" type="ORF">Gaeavirus2_8</name>
</gene>
<proteinExistence type="predicted"/>
<reference evidence="1" key="1">
    <citation type="submission" date="2018-10" db="EMBL/GenBank/DDBJ databases">
        <title>Hidden diversity of soil giant viruses.</title>
        <authorList>
            <person name="Schulz F."/>
            <person name="Alteio L."/>
            <person name="Goudeau D."/>
            <person name="Ryan E.M."/>
            <person name="Malmstrom R.R."/>
            <person name="Blanchard J."/>
            <person name="Woyke T."/>
        </authorList>
    </citation>
    <scope>NUCLEOTIDE SEQUENCE</scope>
    <source>
        <strain evidence="1">GAV1</strain>
    </source>
</reference>
<organism evidence="1">
    <name type="scientific">Gaeavirus sp</name>
    <dbReference type="NCBI Taxonomy" id="2487767"/>
    <lineage>
        <taxon>Viruses</taxon>
        <taxon>Varidnaviria</taxon>
        <taxon>Bamfordvirae</taxon>
        <taxon>Nucleocytoviricota</taxon>
        <taxon>Megaviricetes</taxon>
        <taxon>Imitervirales</taxon>
        <taxon>Mimiviridae</taxon>
        <taxon>Klosneuvirinae</taxon>
    </lineage>
</organism>
<dbReference type="EMBL" id="MK072200">
    <property type="protein sequence ID" value="AYV79926.1"/>
    <property type="molecule type" value="Genomic_DNA"/>
</dbReference>